<dbReference type="InterPro" id="IPR007743">
    <property type="entry name" value="Immunity-related_GTPase-like"/>
</dbReference>
<keyword evidence="2" id="KW-0547">Nucleotide-binding</keyword>
<reference evidence="6" key="2">
    <citation type="submission" date="2020-11" db="EMBL/GenBank/DDBJ databases">
        <authorList>
            <person name="McCartney M.A."/>
            <person name="Auch B."/>
            <person name="Kono T."/>
            <person name="Mallez S."/>
            <person name="Becker A."/>
            <person name="Gohl D.M."/>
            <person name="Silverstein K.A.T."/>
            <person name="Koren S."/>
            <person name="Bechman K.B."/>
            <person name="Herman A."/>
            <person name="Abrahante J.E."/>
            <person name="Garbe J."/>
        </authorList>
    </citation>
    <scope>NUCLEOTIDE SEQUENCE</scope>
    <source>
        <strain evidence="6">Duluth1</strain>
        <tissue evidence="6">Whole animal</tissue>
    </source>
</reference>
<proteinExistence type="inferred from homology"/>
<gene>
    <name evidence="6" type="ORF">DPMN_052180</name>
</gene>
<dbReference type="EMBL" id="JAIWYP010000012">
    <property type="protein sequence ID" value="KAH3726319.1"/>
    <property type="molecule type" value="Genomic_DNA"/>
</dbReference>
<dbReference type="Gene3D" id="3.40.50.300">
    <property type="entry name" value="P-loop containing nucleotide triphosphate hydrolases"/>
    <property type="match status" value="1"/>
</dbReference>
<sequence>MECKPSANLFFIRTKIDNDLENVKQERRKSLNTGELTNIVKQIKEDCLENLKKGGIKDPKVFVINSHKTETFEFHKLNVTLIKTVSDLKRDAMTLCIATLSEDILIKKVEVLSKRISKISNNAALRAAFSNRENNQNRELKILMNEAILYTRHFGVSTESLNLVAKKFRKDMSELKNTIHVQSAGILESETSFEKYYERFEEKYNSSIVDRIPVIGPQRKFRKVQRQSAAVLKSILNMCKSENQRLQTQIALWTNTHS</sequence>
<dbReference type="Proteomes" id="UP000828390">
    <property type="component" value="Unassembled WGS sequence"/>
</dbReference>
<evidence type="ECO:0000259" key="5">
    <source>
        <dbReference type="PROSITE" id="PS51716"/>
    </source>
</evidence>
<dbReference type="GO" id="GO:0016787">
    <property type="term" value="F:hydrolase activity"/>
    <property type="evidence" value="ECO:0007669"/>
    <property type="project" value="UniProtKB-KW"/>
</dbReference>
<evidence type="ECO:0000256" key="2">
    <source>
        <dbReference type="ARBA" id="ARBA00022741"/>
    </source>
</evidence>
<comment type="caution">
    <text evidence="6">The sequence shown here is derived from an EMBL/GenBank/DDBJ whole genome shotgun (WGS) entry which is preliminary data.</text>
</comment>
<accession>A0A9D4CJ80</accession>
<organism evidence="6 7">
    <name type="scientific">Dreissena polymorpha</name>
    <name type="common">Zebra mussel</name>
    <name type="synonym">Mytilus polymorpha</name>
    <dbReference type="NCBI Taxonomy" id="45954"/>
    <lineage>
        <taxon>Eukaryota</taxon>
        <taxon>Metazoa</taxon>
        <taxon>Spiralia</taxon>
        <taxon>Lophotrochozoa</taxon>
        <taxon>Mollusca</taxon>
        <taxon>Bivalvia</taxon>
        <taxon>Autobranchia</taxon>
        <taxon>Heteroconchia</taxon>
        <taxon>Euheterodonta</taxon>
        <taxon>Imparidentia</taxon>
        <taxon>Neoheterodontei</taxon>
        <taxon>Myida</taxon>
        <taxon>Dreissenoidea</taxon>
        <taxon>Dreissenidae</taxon>
        <taxon>Dreissena</taxon>
    </lineage>
</organism>
<reference evidence="6" key="1">
    <citation type="journal article" date="2019" name="bioRxiv">
        <title>The Genome of the Zebra Mussel, Dreissena polymorpha: A Resource for Invasive Species Research.</title>
        <authorList>
            <person name="McCartney M.A."/>
            <person name="Auch B."/>
            <person name="Kono T."/>
            <person name="Mallez S."/>
            <person name="Zhang Y."/>
            <person name="Obille A."/>
            <person name="Becker A."/>
            <person name="Abrahante J.E."/>
            <person name="Garbe J."/>
            <person name="Badalamenti J.P."/>
            <person name="Herman A."/>
            <person name="Mangelson H."/>
            <person name="Liachko I."/>
            <person name="Sullivan S."/>
            <person name="Sone E.D."/>
            <person name="Koren S."/>
            <person name="Silverstein K.A.T."/>
            <person name="Beckman K.B."/>
            <person name="Gohl D.M."/>
        </authorList>
    </citation>
    <scope>NUCLEOTIDE SEQUENCE</scope>
    <source>
        <strain evidence="6">Duluth1</strain>
        <tissue evidence="6">Whole animal</tissue>
    </source>
</reference>
<keyword evidence="7" id="KW-1185">Reference proteome</keyword>
<dbReference type="PANTHER" id="PTHR32341">
    <property type="entry name" value="INTERFERON-INDUCIBLE GTPASE"/>
    <property type="match status" value="1"/>
</dbReference>
<evidence type="ECO:0000256" key="4">
    <source>
        <dbReference type="ARBA" id="ARBA00023134"/>
    </source>
</evidence>
<dbReference type="GO" id="GO:0005525">
    <property type="term" value="F:GTP binding"/>
    <property type="evidence" value="ECO:0007669"/>
    <property type="project" value="UniProtKB-KW"/>
</dbReference>
<evidence type="ECO:0000256" key="3">
    <source>
        <dbReference type="ARBA" id="ARBA00022801"/>
    </source>
</evidence>
<dbReference type="InterPro" id="IPR051515">
    <property type="entry name" value="IRG"/>
</dbReference>
<dbReference type="InterPro" id="IPR030385">
    <property type="entry name" value="G_IRG_dom"/>
</dbReference>
<feature type="domain" description="IRG-type G" evidence="5">
    <location>
        <begin position="1"/>
        <end position="84"/>
    </location>
</feature>
<comment type="similarity">
    <text evidence="1">Belongs to the TRAFAC class dynamin-like GTPase superfamily. IRG family.</text>
</comment>
<keyword evidence="4" id="KW-0342">GTP-binding</keyword>
<keyword evidence="3" id="KW-0378">Hydrolase</keyword>
<evidence type="ECO:0000313" key="6">
    <source>
        <dbReference type="EMBL" id="KAH3726319.1"/>
    </source>
</evidence>
<evidence type="ECO:0000313" key="7">
    <source>
        <dbReference type="Proteomes" id="UP000828390"/>
    </source>
</evidence>
<dbReference type="GO" id="GO:0016020">
    <property type="term" value="C:membrane"/>
    <property type="evidence" value="ECO:0007669"/>
    <property type="project" value="InterPro"/>
</dbReference>
<dbReference type="Pfam" id="PF05049">
    <property type="entry name" value="IIGP"/>
    <property type="match status" value="1"/>
</dbReference>
<evidence type="ECO:0000256" key="1">
    <source>
        <dbReference type="ARBA" id="ARBA00005429"/>
    </source>
</evidence>
<name>A0A9D4CJ80_DREPO</name>
<dbReference type="PANTHER" id="PTHR32341:SF10">
    <property type="entry name" value="INTERFERON-INDUCIBLE GTPASE 5"/>
    <property type="match status" value="1"/>
</dbReference>
<dbReference type="InterPro" id="IPR027417">
    <property type="entry name" value="P-loop_NTPase"/>
</dbReference>
<dbReference type="AlphaFoldDB" id="A0A9D4CJ80"/>
<protein>
    <recommendedName>
        <fullName evidence="5">IRG-type G domain-containing protein</fullName>
    </recommendedName>
</protein>
<dbReference type="PROSITE" id="PS51716">
    <property type="entry name" value="G_IRG"/>
    <property type="match status" value="1"/>
</dbReference>